<accession>A0AAV7JAQ7</accession>
<proteinExistence type="predicted"/>
<gene>
    <name evidence="2" type="ORF">LOD99_13059</name>
</gene>
<organism evidence="2 3">
    <name type="scientific">Oopsacas minuta</name>
    <dbReference type="NCBI Taxonomy" id="111878"/>
    <lineage>
        <taxon>Eukaryota</taxon>
        <taxon>Metazoa</taxon>
        <taxon>Porifera</taxon>
        <taxon>Hexactinellida</taxon>
        <taxon>Hexasterophora</taxon>
        <taxon>Lyssacinosida</taxon>
        <taxon>Leucopsacidae</taxon>
        <taxon>Oopsacas</taxon>
    </lineage>
</organism>
<sequence length="136" mass="15807">MIPIRNRHVLLVHITELFLFLMAINILRIYITSLRTPNIFFGSGWRLMQSRSRQEYITPSTFFRARHDLSFVAKQGLIPPEPMRFYRFGNFNIGPIYAAMVLVPSIGLGCYLAVLIGDIYDWMWGDEDDDEDGDDD</sequence>
<keyword evidence="1" id="KW-1133">Transmembrane helix</keyword>
<evidence type="ECO:0000256" key="1">
    <source>
        <dbReference type="SAM" id="Phobius"/>
    </source>
</evidence>
<dbReference type="AlphaFoldDB" id="A0AAV7JAQ7"/>
<dbReference type="Proteomes" id="UP001165289">
    <property type="component" value="Unassembled WGS sequence"/>
</dbReference>
<feature type="transmembrane region" description="Helical" evidence="1">
    <location>
        <begin position="9"/>
        <end position="31"/>
    </location>
</feature>
<keyword evidence="3" id="KW-1185">Reference proteome</keyword>
<evidence type="ECO:0000313" key="3">
    <source>
        <dbReference type="Proteomes" id="UP001165289"/>
    </source>
</evidence>
<evidence type="ECO:0008006" key="4">
    <source>
        <dbReference type="Google" id="ProtNLM"/>
    </source>
</evidence>
<dbReference type="EMBL" id="JAKMXF010000365">
    <property type="protein sequence ID" value="KAI6645797.1"/>
    <property type="molecule type" value="Genomic_DNA"/>
</dbReference>
<reference evidence="2 3" key="1">
    <citation type="journal article" date="2023" name="BMC Biol.">
        <title>The compact genome of the sponge Oopsacas minuta (Hexactinellida) is lacking key metazoan core genes.</title>
        <authorList>
            <person name="Santini S."/>
            <person name="Schenkelaars Q."/>
            <person name="Jourda C."/>
            <person name="Duchesne M."/>
            <person name="Belahbib H."/>
            <person name="Rocher C."/>
            <person name="Selva M."/>
            <person name="Riesgo A."/>
            <person name="Vervoort M."/>
            <person name="Leys S.P."/>
            <person name="Kodjabachian L."/>
            <person name="Le Bivic A."/>
            <person name="Borchiellini C."/>
            <person name="Claverie J.M."/>
            <person name="Renard E."/>
        </authorList>
    </citation>
    <scope>NUCLEOTIDE SEQUENCE [LARGE SCALE GENOMIC DNA]</scope>
    <source>
        <strain evidence="2">SPO-2</strain>
    </source>
</reference>
<keyword evidence="1" id="KW-0472">Membrane</keyword>
<evidence type="ECO:0000313" key="2">
    <source>
        <dbReference type="EMBL" id="KAI6645797.1"/>
    </source>
</evidence>
<protein>
    <recommendedName>
        <fullName evidence="4">Essential MCU regulator, mitochondrial</fullName>
    </recommendedName>
</protein>
<keyword evidence="1" id="KW-0812">Transmembrane</keyword>
<feature type="transmembrane region" description="Helical" evidence="1">
    <location>
        <begin position="96"/>
        <end position="116"/>
    </location>
</feature>
<comment type="caution">
    <text evidence="2">The sequence shown here is derived from an EMBL/GenBank/DDBJ whole genome shotgun (WGS) entry which is preliminary data.</text>
</comment>
<name>A0AAV7JAQ7_9METZ</name>